<dbReference type="STRING" id="58919.A0A316ZJR2"/>
<dbReference type="AlphaFoldDB" id="A0A316ZJR2"/>
<keyword evidence="2" id="KW-1185">Reference proteome</keyword>
<sequence>MPPLDTAEEQSSHVCPAPTLSLQLHSLDDAGVERFARSMQAHLSLRQCLEEVWRALRYDAPEAPACRKVTCLTLVVRPMDGVAHTAGAAGQDDHKQIHLAAGHIARCHASDDAALHEIKGVLWHEMVHVLQHDGRGTVPGGLIEGIADWVRLKCGLAPPHWARTPGPSWDAGYEKTGESYFLVWVSDHVGEPRLVPGLNAAFATAEWDNGAAFRTLCNGQTVEELWAAYLKSFDGDRTAAPPARPTEAARP</sequence>
<evidence type="ECO:0000313" key="1">
    <source>
        <dbReference type="EMBL" id="PWO01243.1"/>
    </source>
</evidence>
<organism evidence="1 2">
    <name type="scientific">Tilletiopsis washingtonensis</name>
    <dbReference type="NCBI Taxonomy" id="58919"/>
    <lineage>
        <taxon>Eukaryota</taxon>
        <taxon>Fungi</taxon>
        <taxon>Dikarya</taxon>
        <taxon>Basidiomycota</taxon>
        <taxon>Ustilaginomycotina</taxon>
        <taxon>Exobasidiomycetes</taxon>
        <taxon>Entylomatales</taxon>
        <taxon>Entylomatales incertae sedis</taxon>
        <taxon>Tilletiopsis</taxon>
    </lineage>
</organism>
<dbReference type="GeneID" id="37272422"/>
<gene>
    <name evidence="1" type="ORF">FA09DRAFT_357837</name>
</gene>
<accession>A0A316ZJR2</accession>
<dbReference type="Pfam" id="PF04450">
    <property type="entry name" value="BSP"/>
    <property type="match status" value="1"/>
</dbReference>
<dbReference type="RefSeq" id="XP_025601521.1">
    <property type="nucleotide sequence ID" value="XM_025744878.1"/>
</dbReference>
<dbReference type="Proteomes" id="UP000245946">
    <property type="component" value="Unassembled WGS sequence"/>
</dbReference>
<dbReference type="InterPro" id="IPR007541">
    <property type="entry name" value="Uncharacterised_BSP"/>
</dbReference>
<name>A0A316ZJR2_9BASI</name>
<proteinExistence type="predicted"/>
<evidence type="ECO:0000313" key="2">
    <source>
        <dbReference type="Proteomes" id="UP000245946"/>
    </source>
</evidence>
<protein>
    <submittedName>
        <fullName evidence="1">Plant basic secretory protein</fullName>
    </submittedName>
</protein>
<dbReference type="EMBL" id="KZ819283">
    <property type="protein sequence ID" value="PWO01243.1"/>
    <property type="molecule type" value="Genomic_DNA"/>
</dbReference>
<reference evidence="1 2" key="1">
    <citation type="journal article" date="2018" name="Mol. Biol. Evol.">
        <title>Broad Genomic Sampling Reveals a Smut Pathogenic Ancestry of the Fungal Clade Ustilaginomycotina.</title>
        <authorList>
            <person name="Kijpornyongpan T."/>
            <person name="Mondo S.J."/>
            <person name="Barry K."/>
            <person name="Sandor L."/>
            <person name="Lee J."/>
            <person name="Lipzen A."/>
            <person name="Pangilinan J."/>
            <person name="LaButti K."/>
            <person name="Hainaut M."/>
            <person name="Henrissat B."/>
            <person name="Grigoriev I.V."/>
            <person name="Spatafora J.W."/>
            <person name="Aime M.C."/>
        </authorList>
    </citation>
    <scope>NUCLEOTIDE SEQUENCE [LARGE SCALE GENOMIC DNA]</scope>
    <source>
        <strain evidence="1 2">MCA 4186</strain>
    </source>
</reference>
<dbReference type="OrthoDB" id="891726at2759"/>
<dbReference type="PANTHER" id="PTHR33321">
    <property type="match status" value="1"/>
</dbReference>
<dbReference type="PANTHER" id="PTHR33321:SF12">
    <property type="entry name" value="PLANT BASIC SECRETORY PROTEIN (BSP) FAMILY PROTEIN"/>
    <property type="match status" value="1"/>
</dbReference>